<feature type="domain" description="Glycosyl transferase family 1" evidence="1">
    <location>
        <begin position="205"/>
        <end position="370"/>
    </location>
</feature>
<comment type="caution">
    <text evidence="2">The sequence shown here is derived from an EMBL/GenBank/DDBJ whole genome shotgun (WGS) entry which is preliminary data.</text>
</comment>
<name>J3CMW5_9FLAO</name>
<dbReference type="InterPro" id="IPR001296">
    <property type="entry name" value="Glyco_trans_1"/>
</dbReference>
<organism evidence="2 3">
    <name type="scientific">Chryseobacterium populi</name>
    <dbReference type="NCBI Taxonomy" id="1144316"/>
    <lineage>
        <taxon>Bacteria</taxon>
        <taxon>Pseudomonadati</taxon>
        <taxon>Bacteroidota</taxon>
        <taxon>Flavobacteriia</taxon>
        <taxon>Flavobacteriales</taxon>
        <taxon>Weeksellaceae</taxon>
        <taxon>Chryseobacterium group</taxon>
        <taxon>Chryseobacterium</taxon>
    </lineage>
</organism>
<proteinExistence type="predicted"/>
<protein>
    <submittedName>
        <fullName evidence="2">Glycosyltransferase</fullName>
    </submittedName>
</protein>
<keyword evidence="3" id="KW-1185">Reference proteome</keyword>
<evidence type="ECO:0000313" key="3">
    <source>
        <dbReference type="Proteomes" id="UP000007509"/>
    </source>
</evidence>
<dbReference type="SUPFAM" id="SSF53756">
    <property type="entry name" value="UDP-Glycosyltransferase/glycogen phosphorylase"/>
    <property type="match status" value="1"/>
</dbReference>
<gene>
    <name evidence="2" type="ORF">PMI13_00789</name>
</gene>
<dbReference type="InterPro" id="IPR050194">
    <property type="entry name" value="Glycosyltransferase_grp1"/>
</dbReference>
<dbReference type="EMBL" id="AKJY01000012">
    <property type="protein sequence ID" value="EJL74909.1"/>
    <property type="molecule type" value="Genomic_DNA"/>
</dbReference>
<keyword evidence="2" id="KW-0808">Transferase</keyword>
<evidence type="ECO:0000259" key="1">
    <source>
        <dbReference type="Pfam" id="PF00534"/>
    </source>
</evidence>
<dbReference type="GO" id="GO:0016758">
    <property type="term" value="F:hexosyltransferase activity"/>
    <property type="evidence" value="ECO:0007669"/>
    <property type="project" value="TreeGrafter"/>
</dbReference>
<accession>J3CMW5</accession>
<dbReference type="Proteomes" id="UP000007509">
    <property type="component" value="Unassembled WGS sequence"/>
</dbReference>
<dbReference type="PANTHER" id="PTHR45947:SF3">
    <property type="entry name" value="SULFOQUINOVOSYL TRANSFERASE SQD2"/>
    <property type="match status" value="1"/>
</dbReference>
<dbReference type="RefSeq" id="WP_007840884.1">
    <property type="nucleotide sequence ID" value="NZ_AKJY01000012.1"/>
</dbReference>
<sequence>MKKILYLTFYFEPDLCAGSFRNSPLIKELAEQASGIAEIDVITSVPNRYKTYETEALKYEKRGNLNIHRIPLPSHNNGMKDQIFSYKEYYTKAIKLTKDKKYDLVISSSSRLFTAYLGYKIASKNKVPLYLDVRDIFYDTMEDVLKNKMLKTFLLPVIKQIEKRTFSYASHINLISEGFKSYFKQYNKCNYTYFTNGIDPVFINNNASLEIPKEPKKIVYAGNLGEGQGLDKIIPDAAKLLGNDYEFVIIGDGGIKNRLLEKIKSLNLKNVTFFNPMKREELIKVYEECDFTFVHLNDYEAFKKVLPSKVFELACFPQPIIAGVGGYANTFIAENIPNKILFKPCDVEDFVNQLKNFTYTRSKREKFIEEFERSTINREMASSMLKYL</sequence>
<dbReference type="AlphaFoldDB" id="J3CMW5"/>
<reference evidence="2 3" key="1">
    <citation type="journal article" date="2012" name="J. Bacteriol.">
        <title>Twenty-one genome sequences from Pseudomonas species and 19 genome sequences from diverse bacteria isolated from the rhizosphere and endosphere of Populus deltoides.</title>
        <authorList>
            <person name="Brown S.D."/>
            <person name="Utturkar S.M."/>
            <person name="Klingeman D.M."/>
            <person name="Johnson C.M."/>
            <person name="Martin S.L."/>
            <person name="Land M.L."/>
            <person name="Lu T.Y."/>
            <person name="Schadt C.W."/>
            <person name="Doktycz M.J."/>
            <person name="Pelletier D.A."/>
        </authorList>
    </citation>
    <scope>NUCLEOTIDE SEQUENCE [LARGE SCALE GENOMIC DNA]</scope>
    <source>
        <strain evidence="2 3">CF314</strain>
    </source>
</reference>
<dbReference type="PATRIC" id="fig|1144316.3.peg.800"/>
<dbReference type="OrthoDB" id="9811902at2"/>
<dbReference type="Pfam" id="PF00534">
    <property type="entry name" value="Glycos_transf_1"/>
    <property type="match status" value="1"/>
</dbReference>
<evidence type="ECO:0000313" key="2">
    <source>
        <dbReference type="EMBL" id="EJL74909.1"/>
    </source>
</evidence>
<dbReference type="CDD" id="cd03794">
    <property type="entry name" value="GT4_WbuB-like"/>
    <property type="match status" value="1"/>
</dbReference>
<dbReference type="PANTHER" id="PTHR45947">
    <property type="entry name" value="SULFOQUINOVOSYL TRANSFERASE SQD2"/>
    <property type="match status" value="1"/>
</dbReference>
<dbReference type="Gene3D" id="3.40.50.2000">
    <property type="entry name" value="Glycogen Phosphorylase B"/>
    <property type="match status" value="2"/>
</dbReference>